<accession>A0A101LYU1</accession>
<evidence type="ECO:0000313" key="1">
    <source>
        <dbReference type="EMBL" id="KUM47860.1"/>
    </source>
</evidence>
<comment type="caution">
    <text evidence="1">The sequence shown here is derived from an EMBL/GenBank/DDBJ whole genome shotgun (WGS) entry which is preliminary data.</text>
</comment>
<name>A0A101LYU1_PICGL</name>
<geneLocation type="mitochondrion" evidence="1"/>
<protein>
    <submittedName>
        <fullName evidence="1">Uncharacterized protein</fullName>
    </submittedName>
</protein>
<proteinExistence type="predicted"/>
<sequence length="54" mass="6041">MQPYIIMRLPRNALNPIMILTLFLHPSPSRSRLCHPSTSTPAGICLSAEHTCPR</sequence>
<dbReference type="AlphaFoldDB" id="A0A101LYU1"/>
<organism evidence="1">
    <name type="scientific">Picea glauca</name>
    <name type="common">White spruce</name>
    <name type="synonym">Pinus glauca</name>
    <dbReference type="NCBI Taxonomy" id="3330"/>
    <lineage>
        <taxon>Eukaryota</taxon>
        <taxon>Viridiplantae</taxon>
        <taxon>Streptophyta</taxon>
        <taxon>Embryophyta</taxon>
        <taxon>Tracheophyta</taxon>
        <taxon>Spermatophyta</taxon>
        <taxon>Pinopsida</taxon>
        <taxon>Pinidae</taxon>
        <taxon>Conifers I</taxon>
        <taxon>Pinales</taxon>
        <taxon>Pinaceae</taxon>
        <taxon>Picea</taxon>
    </lineage>
</organism>
<gene>
    <name evidence="1" type="ORF">ABT39_MTgene4854</name>
</gene>
<keyword evidence="1" id="KW-0496">Mitochondrion</keyword>
<reference evidence="1" key="1">
    <citation type="journal article" date="2015" name="Genome Biol. Evol.">
        <title>Organellar Genomes of White Spruce (Picea glauca): Assembly and Annotation.</title>
        <authorList>
            <person name="Jackman S.D."/>
            <person name="Warren R.L."/>
            <person name="Gibb E.A."/>
            <person name="Vandervalk B.P."/>
            <person name="Mohamadi H."/>
            <person name="Chu J."/>
            <person name="Raymond A."/>
            <person name="Pleasance S."/>
            <person name="Coope R."/>
            <person name="Wildung M.R."/>
            <person name="Ritland C.E."/>
            <person name="Bousquet J."/>
            <person name="Jones S.J."/>
            <person name="Bohlmann J."/>
            <person name="Birol I."/>
        </authorList>
    </citation>
    <scope>NUCLEOTIDE SEQUENCE [LARGE SCALE GENOMIC DNA]</scope>
    <source>
        <tissue evidence="1">Flushing bud</tissue>
    </source>
</reference>
<dbReference type="EMBL" id="LKAM01000006">
    <property type="protein sequence ID" value="KUM47860.1"/>
    <property type="molecule type" value="Genomic_DNA"/>
</dbReference>